<name>A0A5C4T1S9_9BACL</name>
<feature type="domain" description="GerMN" evidence="2">
    <location>
        <begin position="81"/>
        <end position="165"/>
    </location>
</feature>
<gene>
    <name evidence="3" type="ORF">FE784_27745</name>
</gene>
<evidence type="ECO:0000256" key="1">
    <source>
        <dbReference type="SAM" id="SignalP"/>
    </source>
</evidence>
<accession>A0A5C4T1S9</accession>
<evidence type="ECO:0000259" key="2">
    <source>
        <dbReference type="SMART" id="SM00909"/>
    </source>
</evidence>
<dbReference type="PROSITE" id="PS51257">
    <property type="entry name" value="PROKAR_LIPOPROTEIN"/>
    <property type="match status" value="1"/>
</dbReference>
<evidence type="ECO:0000313" key="4">
    <source>
        <dbReference type="Proteomes" id="UP000307943"/>
    </source>
</evidence>
<dbReference type="RefSeq" id="WP_139605500.1">
    <property type="nucleotide sequence ID" value="NZ_VDCQ01000049.1"/>
</dbReference>
<dbReference type="InterPro" id="IPR019606">
    <property type="entry name" value="GerMN"/>
</dbReference>
<comment type="caution">
    <text evidence="3">The sequence shown here is derived from an EMBL/GenBank/DDBJ whole genome shotgun (WGS) entry which is preliminary data.</text>
</comment>
<sequence length="177" mass="18958">MKRKFGYKQILLGLTLTLAVTGCANAKTTPGPATSGSGTGTNTETPAAKQLKVKTYYADDNLDKLIEREANVSFSADADKYKAALDALKTPPEATLSSLSKGITYRTVTNQNGNLTVDISIADNGRLGAPGEDLLVQSIRKSLFQFTEVQTVEVLLDGKKAESLMGHVSLPHPMKRN</sequence>
<reference evidence="3 4" key="1">
    <citation type="submission" date="2019-05" db="EMBL/GenBank/DDBJ databases">
        <title>We sequenced the genome of Paenibacillus hemerocallicola KCTC 33185 for further insight into its adaptation and study the phylogeny of Paenibacillus.</title>
        <authorList>
            <person name="Narsing Rao M.P."/>
        </authorList>
    </citation>
    <scope>NUCLEOTIDE SEQUENCE [LARGE SCALE GENOMIC DNA]</scope>
    <source>
        <strain evidence="3 4">KCTC 33185</strain>
    </source>
</reference>
<proteinExistence type="predicted"/>
<dbReference type="OrthoDB" id="1954033at2"/>
<protein>
    <submittedName>
        <fullName evidence="3">GerMN domain-containing protein</fullName>
    </submittedName>
</protein>
<dbReference type="AlphaFoldDB" id="A0A5C4T1S9"/>
<feature type="chain" id="PRO_5023114291" evidence="1">
    <location>
        <begin position="27"/>
        <end position="177"/>
    </location>
</feature>
<dbReference type="Proteomes" id="UP000307943">
    <property type="component" value="Unassembled WGS sequence"/>
</dbReference>
<dbReference type="EMBL" id="VDCQ01000049">
    <property type="protein sequence ID" value="TNJ63068.1"/>
    <property type="molecule type" value="Genomic_DNA"/>
</dbReference>
<dbReference type="SMART" id="SM00909">
    <property type="entry name" value="Germane"/>
    <property type="match status" value="1"/>
</dbReference>
<feature type="signal peptide" evidence="1">
    <location>
        <begin position="1"/>
        <end position="26"/>
    </location>
</feature>
<dbReference type="Pfam" id="PF10646">
    <property type="entry name" value="Germane"/>
    <property type="match status" value="1"/>
</dbReference>
<organism evidence="3 4">
    <name type="scientific">Paenibacillus hemerocallicola</name>
    <dbReference type="NCBI Taxonomy" id="1172614"/>
    <lineage>
        <taxon>Bacteria</taxon>
        <taxon>Bacillati</taxon>
        <taxon>Bacillota</taxon>
        <taxon>Bacilli</taxon>
        <taxon>Bacillales</taxon>
        <taxon>Paenibacillaceae</taxon>
        <taxon>Paenibacillus</taxon>
    </lineage>
</organism>
<evidence type="ECO:0000313" key="3">
    <source>
        <dbReference type="EMBL" id="TNJ63068.1"/>
    </source>
</evidence>
<keyword evidence="4" id="KW-1185">Reference proteome</keyword>
<keyword evidence="1" id="KW-0732">Signal</keyword>